<evidence type="ECO:0000256" key="11">
    <source>
        <dbReference type="ARBA" id="ARBA00023136"/>
    </source>
</evidence>
<evidence type="ECO:0000256" key="13">
    <source>
        <dbReference type="RuleBase" id="RU362082"/>
    </source>
</evidence>
<dbReference type="GO" id="GO:0140358">
    <property type="term" value="F:P-type transmembrane transporter activity"/>
    <property type="evidence" value="ECO:0007669"/>
    <property type="project" value="InterPro"/>
</dbReference>
<feature type="transmembrane region" description="Helical" evidence="13">
    <location>
        <begin position="532"/>
        <end position="552"/>
    </location>
</feature>
<evidence type="ECO:0000256" key="4">
    <source>
        <dbReference type="ARBA" id="ARBA00022692"/>
    </source>
</evidence>
<evidence type="ECO:0000256" key="6">
    <source>
        <dbReference type="ARBA" id="ARBA00022741"/>
    </source>
</evidence>
<evidence type="ECO:0000259" key="15">
    <source>
        <dbReference type="Pfam" id="PF00122"/>
    </source>
</evidence>
<feature type="compositionally biased region" description="Basic and acidic residues" evidence="14">
    <location>
        <begin position="185"/>
        <end position="200"/>
    </location>
</feature>
<organism evidence="18">
    <name type="scientific">Cyprideis torosa</name>
    <dbReference type="NCBI Taxonomy" id="163714"/>
    <lineage>
        <taxon>Eukaryota</taxon>
        <taxon>Metazoa</taxon>
        <taxon>Ecdysozoa</taxon>
        <taxon>Arthropoda</taxon>
        <taxon>Crustacea</taxon>
        <taxon>Oligostraca</taxon>
        <taxon>Ostracoda</taxon>
        <taxon>Podocopa</taxon>
        <taxon>Podocopida</taxon>
        <taxon>Cytherocopina</taxon>
        <taxon>Cytheroidea</taxon>
        <taxon>Cytherideidae</taxon>
        <taxon>Cyprideis</taxon>
    </lineage>
</organism>
<dbReference type="Pfam" id="PF00690">
    <property type="entry name" value="Cation_ATPase_N"/>
    <property type="match status" value="1"/>
</dbReference>
<dbReference type="PANTHER" id="PTHR45630:SF8">
    <property type="entry name" value="CATION-TRANSPORTING ATPASE"/>
    <property type="match status" value="1"/>
</dbReference>
<dbReference type="Pfam" id="PF12409">
    <property type="entry name" value="P5-ATPase"/>
    <property type="match status" value="1"/>
</dbReference>
<dbReference type="SFLD" id="SFLDS00003">
    <property type="entry name" value="Haloacid_Dehalogenase"/>
    <property type="match status" value="1"/>
</dbReference>
<feature type="transmembrane region" description="Helical" evidence="13">
    <location>
        <begin position="1146"/>
        <end position="1166"/>
    </location>
</feature>
<feature type="transmembrane region" description="Helical" evidence="13">
    <location>
        <begin position="1062"/>
        <end position="1095"/>
    </location>
</feature>
<dbReference type="EC" id="7.2.2.-" evidence="13"/>
<evidence type="ECO:0000256" key="1">
    <source>
        <dbReference type="ARBA" id="ARBA00004141"/>
    </source>
</evidence>
<dbReference type="InterPro" id="IPR001757">
    <property type="entry name" value="P_typ_ATPase"/>
</dbReference>
<evidence type="ECO:0000259" key="16">
    <source>
        <dbReference type="Pfam" id="PF00690"/>
    </source>
</evidence>
<dbReference type="InterPro" id="IPR023214">
    <property type="entry name" value="HAD_sf"/>
</dbReference>
<feature type="region of interest" description="Disordered" evidence="14">
    <location>
        <begin position="168"/>
        <end position="200"/>
    </location>
</feature>
<comment type="similarity">
    <text evidence="2 13">Belongs to the cation transport ATPase (P-type) (TC 3.A.3) family. Type V subfamily.</text>
</comment>
<dbReference type="Gene3D" id="3.40.1110.10">
    <property type="entry name" value="Calcium-transporting ATPase, cytoplasmic domain N"/>
    <property type="match status" value="1"/>
</dbReference>
<keyword evidence="8 13" id="KW-0460">Magnesium</keyword>
<name>A0A7R8ZL58_9CRUS</name>
<dbReference type="Gene3D" id="2.70.150.10">
    <property type="entry name" value="Calcium-transporting ATPase, cytoplasmic transduction domain A"/>
    <property type="match status" value="2"/>
</dbReference>
<dbReference type="InterPro" id="IPR023299">
    <property type="entry name" value="ATPase_P-typ_cyto_dom_N"/>
</dbReference>
<evidence type="ECO:0000256" key="7">
    <source>
        <dbReference type="ARBA" id="ARBA00022840"/>
    </source>
</evidence>
<feature type="transmembrane region" description="Helical" evidence="13">
    <location>
        <begin position="242"/>
        <end position="264"/>
    </location>
</feature>
<dbReference type="EMBL" id="OB660603">
    <property type="protein sequence ID" value="CAD7225569.1"/>
    <property type="molecule type" value="Genomic_DNA"/>
</dbReference>
<keyword evidence="9 13" id="KW-1278">Translocase</keyword>
<dbReference type="InterPro" id="IPR004014">
    <property type="entry name" value="ATPase_P-typ_cation-transptr_N"/>
</dbReference>
<dbReference type="Pfam" id="PF00122">
    <property type="entry name" value="E1-E2_ATPase"/>
    <property type="match status" value="1"/>
</dbReference>
<reference evidence="18" key="1">
    <citation type="submission" date="2020-11" db="EMBL/GenBank/DDBJ databases">
        <authorList>
            <person name="Tran Van P."/>
        </authorList>
    </citation>
    <scope>NUCLEOTIDE SEQUENCE</scope>
</reference>
<keyword evidence="10 13" id="KW-1133">Transmembrane helix</keyword>
<keyword evidence="4 13" id="KW-0812">Transmembrane</keyword>
<dbReference type="InterPro" id="IPR059000">
    <property type="entry name" value="ATPase_P-type_domA"/>
</dbReference>
<dbReference type="SUPFAM" id="SSF81665">
    <property type="entry name" value="Calcium ATPase, transmembrane domain M"/>
    <property type="match status" value="1"/>
</dbReference>
<feature type="domain" description="Cation-transporting P-type ATPase N-terminal" evidence="16">
    <location>
        <begin position="215"/>
        <end position="264"/>
    </location>
</feature>
<dbReference type="GO" id="GO:0031902">
    <property type="term" value="C:late endosome membrane"/>
    <property type="evidence" value="ECO:0007669"/>
    <property type="project" value="TreeGrafter"/>
</dbReference>
<evidence type="ECO:0000256" key="10">
    <source>
        <dbReference type="ARBA" id="ARBA00022989"/>
    </source>
</evidence>
<keyword evidence="11 13" id="KW-0472">Membrane</keyword>
<feature type="transmembrane region" description="Helical" evidence="13">
    <location>
        <begin position="270"/>
        <end position="290"/>
    </location>
</feature>
<dbReference type="FunFam" id="1.20.1110.10:FF:000023">
    <property type="entry name" value="Cation-transporting ATPase"/>
    <property type="match status" value="1"/>
</dbReference>
<dbReference type="InterPro" id="IPR006544">
    <property type="entry name" value="P-type_TPase_V"/>
</dbReference>
<keyword evidence="3" id="KW-0597">Phosphoprotein</keyword>
<dbReference type="GO" id="GO:0016887">
    <property type="term" value="F:ATP hydrolysis activity"/>
    <property type="evidence" value="ECO:0007669"/>
    <property type="project" value="InterPro"/>
</dbReference>
<dbReference type="SUPFAM" id="SSF81653">
    <property type="entry name" value="Calcium ATPase, transduction domain A"/>
    <property type="match status" value="2"/>
</dbReference>
<evidence type="ECO:0000256" key="3">
    <source>
        <dbReference type="ARBA" id="ARBA00022553"/>
    </source>
</evidence>
<evidence type="ECO:0000256" key="8">
    <source>
        <dbReference type="ARBA" id="ARBA00022842"/>
    </source>
</evidence>
<keyword evidence="7 13" id="KW-0067">ATP-binding</keyword>
<feature type="domain" description="P5B-type ATPase N-terminal" evidence="17">
    <location>
        <begin position="24"/>
        <end position="150"/>
    </location>
</feature>
<protein>
    <recommendedName>
        <fullName evidence="13">Cation-transporting ATPase</fullName>
        <ecNumber evidence="13">7.2.2.-</ecNumber>
    </recommendedName>
</protein>
<dbReference type="InterPro" id="IPR018303">
    <property type="entry name" value="ATPase_P-typ_P_site"/>
</dbReference>
<evidence type="ECO:0000256" key="2">
    <source>
        <dbReference type="ARBA" id="ARBA00006000"/>
    </source>
</evidence>
<dbReference type="SFLD" id="SFLDG00002">
    <property type="entry name" value="C1.7:_P-type_atpase_like"/>
    <property type="match status" value="1"/>
</dbReference>
<evidence type="ECO:0000256" key="9">
    <source>
        <dbReference type="ARBA" id="ARBA00022967"/>
    </source>
</evidence>
<dbReference type="InterPro" id="IPR047819">
    <property type="entry name" value="P5A-ATPase_N"/>
</dbReference>
<sequence length="1271" mass="141565">MATTGTRRYYTRASSEIVIDKGTDEELLCTGLVTSRVAYVIYQILSICSVGLLHLVGHWRPDWVVRWTKRKCSPEEADSVLLKDSFGNVSVEEVLSEVIELESIDDDSLGLSLPGDKQEVTDKTYLMADSLDMSPCVIRVFYHKHSKYVYESEERTFIRLFGLQTFPRQRPEGSTTSAGDTIGEGENHKSQELKPLRGEEDVPGGVKVREILEVYRGLTPKERRLRADVYGPNTIDVEIKSYFSLLISECLNPFYIFQVASITLWSLDDYYYYALCIFGISALSIGISLVETRRQSECLHDLAASKSTQITVVIRNPNIPVRPLSREIFEEPLEFSTYFEEISSFDLVPGDLVAIPAQGCVMPCDVVLQQGTCIVNESMLTGKCYTLLLFRSLRVRVLYQGGEMMNRHCFPTGESVPVTKTSVAHQEDEEFYSPVRHKRHTLFAGTQVIQTRFYGDSHVLGVVVRTGFSTAKGELVRSILYPKPIGFKFYQDSIKFIGILFCVAACGMVYCTWLYVSRGADAEMIILRTLDIITIVVPPALPAAMTVGTVYAQARLKKKGIFCISPPRINISGRTKLFCFDKTGTLTEDGLDFYEVVPAYSPAVRDVSALQSSQTPTIPHPLVVAMASCHSLTVINEELTGDPLDVKMFQATHWELVEPSSNEDSTRFDMLIPTIVKPAARGDSSLVSSLSQSDIEESEFQFPLEVGILRQFPFSSETQRMSVVTRTLGKREMEVFVKGAPEKIIALCSPSSIPSGLTSLLSSYTKEGFRVLAVGMKSLPKKVTWHQAQRMKREELEVNLTYLGILVMQNALKPATTPTIRMMKAAGLGITMVTGDDILTAMSVGRNCSLVSGSIVQIKTWWTEVGEPRLGFELQREAEDGSQPLPSRDISFAMTGVSWSVLRNHFPDLLPYLALQCKIYARMAPDQKAQLVELYQELGYIVGMCGDGANDCGALKAAHVGISLSESEASVAAPFTSRVPDITCVPTLIQEGRCALTTSFAVFKYMALYSIVQFVSVLILYTHRTNLGDVQFLYIDLVITTTVAVLMGRTEPIEKLVPHTPPASLLGISILASIFIQILLTIAGQAAAFLLLRAFSLYVPNNPPADVEVVACWETTTIFIVSSFQYLILATVFSKGKPFRKPVYTNVLFITAVLVLSATNVFLLLYPPTPLALFMELVSMNDAPFPSLTHAAFKQQLLIVVAFNFIISFAVEYFLVERLWFRNLLQWIVGKRTYRTPYKRMYNELSRMSQWPPLGRVLTPAEAILQPDGNS</sequence>
<dbReference type="NCBIfam" id="TIGR01657">
    <property type="entry name" value="P-ATPase-V"/>
    <property type="match status" value="1"/>
</dbReference>
<dbReference type="PRINTS" id="PR00119">
    <property type="entry name" value="CATATPASE"/>
</dbReference>
<dbReference type="GO" id="GO:0015203">
    <property type="term" value="F:polyamine transmembrane transporter activity"/>
    <property type="evidence" value="ECO:0007669"/>
    <property type="project" value="TreeGrafter"/>
</dbReference>
<proteinExistence type="inferred from homology"/>
<dbReference type="Pfam" id="PF13246">
    <property type="entry name" value="Cation_ATPase"/>
    <property type="match status" value="1"/>
</dbReference>
<feature type="domain" description="P-type ATPase A" evidence="15">
    <location>
        <begin position="339"/>
        <end position="383"/>
    </location>
</feature>
<dbReference type="SUPFAM" id="SSF81660">
    <property type="entry name" value="Metal cation-transporting ATPase, ATP-binding domain N"/>
    <property type="match status" value="1"/>
</dbReference>
<dbReference type="GO" id="GO:0046872">
    <property type="term" value="F:metal ion binding"/>
    <property type="evidence" value="ECO:0007669"/>
    <property type="project" value="UniProtKB-UniRule"/>
</dbReference>
<feature type="transmembrane region" description="Helical" evidence="13">
    <location>
        <begin position="1033"/>
        <end position="1050"/>
    </location>
</feature>
<dbReference type="PROSITE" id="PS00154">
    <property type="entry name" value="ATPASE_E1_E2"/>
    <property type="match status" value="1"/>
</dbReference>
<feature type="transmembrane region" description="Helical" evidence="13">
    <location>
        <begin position="1197"/>
        <end position="1216"/>
    </location>
</feature>
<feature type="transmembrane region" description="Helical" evidence="13">
    <location>
        <begin position="1115"/>
        <end position="1134"/>
    </location>
</feature>
<feature type="transmembrane region" description="Helical" evidence="13">
    <location>
        <begin position="1002"/>
        <end position="1021"/>
    </location>
</feature>
<dbReference type="GO" id="GO:0019829">
    <property type="term" value="F:ATPase-coupled monoatomic cation transmembrane transporter activity"/>
    <property type="evidence" value="ECO:0007669"/>
    <property type="project" value="UniProtKB-UniRule"/>
</dbReference>
<comment type="catalytic activity">
    <reaction evidence="12 13">
        <text>ATP + H2O = ADP + phosphate + H(+)</text>
        <dbReference type="Rhea" id="RHEA:13065"/>
        <dbReference type="ChEBI" id="CHEBI:15377"/>
        <dbReference type="ChEBI" id="CHEBI:15378"/>
        <dbReference type="ChEBI" id="CHEBI:30616"/>
        <dbReference type="ChEBI" id="CHEBI:43474"/>
        <dbReference type="ChEBI" id="CHEBI:456216"/>
    </reaction>
</comment>
<dbReference type="Gene3D" id="3.40.50.1000">
    <property type="entry name" value="HAD superfamily/HAD-like"/>
    <property type="match status" value="1"/>
</dbReference>
<comment type="subcellular location">
    <subcellularLocation>
        <location evidence="1 13">Membrane</location>
        <topology evidence="1 13">Multi-pass membrane protein</topology>
    </subcellularLocation>
</comment>
<dbReference type="SUPFAM" id="SSF56784">
    <property type="entry name" value="HAD-like"/>
    <property type="match status" value="1"/>
</dbReference>
<dbReference type="InterPro" id="IPR036412">
    <property type="entry name" value="HAD-like_sf"/>
</dbReference>
<accession>A0A7R8ZL58</accession>
<dbReference type="SFLD" id="SFLDF00027">
    <property type="entry name" value="p-type_atpase"/>
    <property type="match status" value="1"/>
</dbReference>
<dbReference type="GO" id="GO:0006874">
    <property type="term" value="P:intracellular calcium ion homeostasis"/>
    <property type="evidence" value="ECO:0007669"/>
    <property type="project" value="TreeGrafter"/>
</dbReference>
<dbReference type="PANTHER" id="PTHR45630">
    <property type="entry name" value="CATION-TRANSPORTING ATPASE-RELATED"/>
    <property type="match status" value="1"/>
</dbReference>
<dbReference type="InterPro" id="IPR023298">
    <property type="entry name" value="ATPase_P-typ_TM_dom_sf"/>
</dbReference>
<evidence type="ECO:0000256" key="5">
    <source>
        <dbReference type="ARBA" id="ARBA00022723"/>
    </source>
</evidence>
<dbReference type="GO" id="GO:0005524">
    <property type="term" value="F:ATP binding"/>
    <property type="evidence" value="ECO:0007669"/>
    <property type="project" value="UniProtKB-UniRule"/>
</dbReference>
<evidence type="ECO:0000256" key="12">
    <source>
        <dbReference type="ARBA" id="ARBA00049360"/>
    </source>
</evidence>
<keyword evidence="5 13" id="KW-0479">Metal-binding</keyword>
<dbReference type="AlphaFoldDB" id="A0A7R8ZL58"/>
<dbReference type="InterPro" id="IPR008250">
    <property type="entry name" value="ATPase_P-typ_transduc_dom_A_sf"/>
</dbReference>
<keyword evidence="6 13" id="KW-0547">Nucleotide-binding</keyword>
<evidence type="ECO:0000256" key="14">
    <source>
        <dbReference type="SAM" id="MobiDB-lite"/>
    </source>
</evidence>
<dbReference type="InterPro" id="IPR044492">
    <property type="entry name" value="P_typ_ATPase_HD_dom"/>
</dbReference>
<feature type="transmembrane region" description="Helical" evidence="13">
    <location>
        <begin position="496"/>
        <end position="516"/>
    </location>
</feature>
<evidence type="ECO:0000259" key="17">
    <source>
        <dbReference type="Pfam" id="PF12409"/>
    </source>
</evidence>
<dbReference type="OrthoDB" id="48943at2759"/>
<dbReference type="NCBIfam" id="TIGR01494">
    <property type="entry name" value="ATPase_P-type"/>
    <property type="match status" value="2"/>
</dbReference>
<evidence type="ECO:0000313" key="18">
    <source>
        <dbReference type="EMBL" id="CAD7225569.1"/>
    </source>
</evidence>
<gene>
    <name evidence="18" type="ORF">CTOB1V02_LOCUS3507</name>
</gene>